<evidence type="ECO:0000256" key="2">
    <source>
        <dbReference type="SAM" id="Phobius"/>
    </source>
</evidence>
<feature type="transmembrane region" description="Helical" evidence="2">
    <location>
        <begin position="118"/>
        <end position="138"/>
    </location>
</feature>
<dbReference type="Proteomes" id="UP000533598">
    <property type="component" value="Unassembled WGS sequence"/>
</dbReference>
<gene>
    <name evidence="3" type="ORF">HNR67_002959</name>
</gene>
<evidence type="ECO:0000313" key="3">
    <source>
        <dbReference type="EMBL" id="MBB4676841.1"/>
    </source>
</evidence>
<dbReference type="EMBL" id="JACHMH010000001">
    <property type="protein sequence ID" value="MBB4676841.1"/>
    <property type="molecule type" value="Genomic_DNA"/>
</dbReference>
<evidence type="ECO:0000313" key="4">
    <source>
        <dbReference type="Proteomes" id="UP000533598"/>
    </source>
</evidence>
<organism evidence="3 4">
    <name type="scientific">Crossiella cryophila</name>
    <dbReference type="NCBI Taxonomy" id="43355"/>
    <lineage>
        <taxon>Bacteria</taxon>
        <taxon>Bacillati</taxon>
        <taxon>Actinomycetota</taxon>
        <taxon>Actinomycetes</taxon>
        <taxon>Pseudonocardiales</taxon>
        <taxon>Pseudonocardiaceae</taxon>
        <taxon>Crossiella</taxon>
    </lineage>
</organism>
<keyword evidence="2" id="KW-1133">Transmembrane helix</keyword>
<feature type="transmembrane region" description="Helical" evidence="2">
    <location>
        <begin position="58"/>
        <end position="78"/>
    </location>
</feature>
<keyword evidence="4" id="KW-1185">Reference proteome</keyword>
<feature type="region of interest" description="Disordered" evidence="1">
    <location>
        <begin position="207"/>
        <end position="229"/>
    </location>
</feature>
<name>A0A7W7C976_9PSEU</name>
<feature type="transmembrane region" description="Helical" evidence="2">
    <location>
        <begin position="28"/>
        <end position="52"/>
    </location>
</feature>
<sequence length="273" mass="29845">MISTKPPGPSIEASEAELRLRWLRAHPLLVLGYVIIPGFAAALVVTLVIFGFSVRIDSAVGLVIITGGPLCGYVWGLTRKPEWWLTPTAWARRAFWLTALVCFAMLPATVYWSPIQWWVWPLVLTLCVLLPTLSGVLAGRARRSFLRPFSPDLGECGFVLFAELNGIAGEVRLELTELRWKQGGSGEEVSLLLKQIEQVTVGAVTQDTKPSRRALGKPDGNGGAALPPGRVMAVQGRKGTILFPLKDPEAFAAILERRMAARPQLIKNARVTT</sequence>
<keyword evidence="2" id="KW-0472">Membrane</keyword>
<dbReference type="AlphaFoldDB" id="A0A7W7C976"/>
<dbReference type="RefSeq" id="WP_185002622.1">
    <property type="nucleotide sequence ID" value="NZ_BAAAUI010000012.1"/>
</dbReference>
<proteinExistence type="predicted"/>
<protein>
    <submittedName>
        <fullName evidence="3">Uncharacterized protein</fullName>
    </submittedName>
</protein>
<reference evidence="3 4" key="1">
    <citation type="submission" date="2020-08" db="EMBL/GenBank/DDBJ databases">
        <title>Sequencing the genomes of 1000 actinobacteria strains.</title>
        <authorList>
            <person name="Klenk H.-P."/>
        </authorList>
    </citation>
    <scope>NUCLEOTIDE SEQUENCE [LARGE SCALE GENOMIC DNA]</scope>
    <source>
        <strain evidence="3 4">DSM 44230</strain>
    </source>
</reference>
<feature type="transmembrane region" description="Helical" evidence="2">
    <location>
        <begin position="90"/>
        <end position="112"/>
    </location>
</feature>
<accession>A0A7W7C976</accession>
<keyword evidence="2" id="KW-0812">Transmembrane</keyword>
<evidence type="ECO:0000256" key="1">
    <source>
        <dbReference type="SAM" id="MobiDB-lite"/>
    </source>
</evidence>
<comment type="caution">
    <text evidence="3">The sequence shown here is derived from an EMBL/GenBank/DDBJ whole genome shotgun (WGS) entry which is preliminary data.</text>
</comment>